<organism evidence="2">
    <name type="scientific">Amphimedon queenslandica</name>
    <name type="common">Sponge</name>
    <dbReference type="NCBI Taxonomy" id="400682"/>
    <lineage>
        <taxon>Eukaryota</taxon>
        <taxon>Metazoa</taxon>
        <taxon>Porifera</taxon>
        <taxon>Demospongiae</taxon>
        <taxon>Heteroscleromorpha</taxon>
        <taxon>Haplosclerida</taxon>
        <taxon>Niphatidae</taxon>
        <taxon>Amphimedon</taxon>
    </lineage>
</organism>
<dbReference type="EnsemblMetazoa" id="Aqu2.1.20875_001">
    <property type="protein sequence ID" value="Aqu2.1.20875_001"/>
    <property type="gene ID" value="Aqu2.1.20875"/>
</dbReference>
<feature type="region of interest" description="Disordered" evidence="1">
    <location>
        <begin position="59"/>
        <end position="78"/>
    </location>
</feature>
<dbReference type="InParanoid" id="A0A1X7TZW6"/>
<evidence type="ECO:0000313" key="2">
    <source>
        <dbReference type="EnsemblMetazoa" id="Aqu2.1.20875_001"/>
    </source>
</evidence>
<protein>
    <submittedName>
        <fullName evidence="2">Uncharacterized protein</fullName>
    </submittedName>
</protein>
<sequence>MGTVELEAGATPFALPIPLALTLPPGLTTGTIGWQPTTPTATILSATALDVRVAKAPIDESGERGKAPKMQPRLGPHGQELPALELLTDPNTPAPKPGLDSDPTIAVGTGIGFPATPVTAIEVLGLVLGFEEDAIIDRTQHIRETTKSCSKGYSTLEFSIILSCGYN</sequence>
<name>A0A1X7TZW6_AMPQE</name>
<reference evidence="2" key="1">
    <citation type="submission" date="2017-05" db="UniProtKB">
        <authorList>
            <consortium name="EnsemblMetazoa"/>
        </authorList>
    </citation>
    <scope>IDENTIFICATION</scope>
</reference>
<evidence type="ECO:0000256" key="1">
    <source>
        <dbReference type="SAM" id="MobiDB-lite"/>
    </source>
</evidence>
<dbReference type="AlphaFoldDB" id="A0A1X7TZW6"/>
<proteinExistence type="predicted"/>
<accession>A0A1X7TZW6</accession>